<gene>
    <name evidence="1" type="primary">SH3BP1</name>
    <name evidence="1" type="ORF">GBF38_011591</name>
</gene>
<comment type="caution">
    <text evidence="1">The sequence shown here is derived from an EMBL/GenBank/DDBJ whole genome shotgun (WGS) entry which is preliminary data.</text>
</comment>
<accession>A0ACB7F3V7</accession>
<organism evidence="1 2">
    <name type="scientific">Nibea albiflora</name>
    <name type="common">Yellow drum</name>
    <name type="synonym">Corvina albiflora</name>
    <dbReference type="NCBI Taxonomy" id="240163"/>
    <lineage>
        <taxon>Eukaryota</taxon>
        <taxon>Metazoa</taxon>
        <taxon>Chordata</taxon>
        <taxon>Craniata</taxon>
        <taxon>Vertebrata</taxon>
        <taxon>Euteleostomi</taxon>
        <taxon>Actinopterygii</taxon>
        <taxon>Neopterygii</taxon>
        <taxon>Teleostei</taxon>
        <taxon>Neoteleostei</taxon>
        <taxon>Acanthomorphata</taxon>
        <taxon>Eupercaria</taxon>
        <taxon>Sciaenidae</taxon>
        <taxon>Nibea</taxon>
    </lineage>
</organism>
<keyword evidence="2" id="KW-1185">Reference proteome</keyword>
<proteinExistence type="predicted"/>
<sequence>RSQDASELLHEDLVVVDQRVEPAKKAAQVLYKKLQGCMQSQPGLEAEKRMKKLPLMLLSISMAESLKDFDAESSIR</sequence>
<name>A0ACB7F3V7_NIBAL</name>
<dbReference type="Proteomes" id="UP000805704">
    <property type="component" value="Chromosome 18"/>
</dbReference>
<protein>
    <submittedName>
        <fullName evidence="1">SH3 domain-binding protein 1</fullName>
    </submittedName>
</protein>
<dbReference type="EMBL" id="CM024806">
    <property type="protein sequence ID" value="KAG8009011.1"/>
    <property type="molecule type" value="Genomic_DNA"/>
</dbReference>
<reference evidence="1" key="1">
    <citation type="submission" date="2020-04" db="EMBL/GenBank/DDBJ databases">
        <title>A chromosome-scale assembly and high-density genetic map of the yellow drum (Nibea albiflora) genome.</title>
        <authorList>
            <person name="Xu D."/>
            <person name="Zhang W."/>
            <person name="Chen R."/>
            <person name="Tan P."/>
            <person name="Wang L."/>
            <person name="Song H."/>
            <person name="Tian L."/>
            <person name="Zhu Q."/>
            <person name="Wang B."/>
        </authorList>
    </citation>
    <scope>NUCLEOTIDE SEQUENCE</scope>
    <source>
        <strain evidence="1">ZJHYS-2018</strain>
    </source>
</reference>
<feature type="non-terminal residue" evidence="1">
    <location>
        <position position="1"/>
    </location>
</feature>
<evidence type="ECO:0000313" key="1">
    <source>
        <dbReference type="EMBL" id="KAG8009011.1"/>
    </source>
</evidence>
<evidence type="ECO:0000313" key="2">
    <source>
        <dbReference type="Proteomes" id="UP000805704"/>
    </source>
</evidence>